<gene>
    <name evidence="1" type="ORF">HHI36_004660</name>
</gene>
<keyword evidence="2" id="KW-1185">Reference proteome</keyword>
<sequence length="243" mass="28179">MDLYLSYQLTQKLAIRRNHSTKEIVYKYIRTIYEDNTIRSIGKFSCINWSIVCVKKARDLYTRFHVSLINTFNECFSERKVKLKNRKKEKAFIDPQILKLENQMEAANTIDRLKADKNSKLLYQHLRYVYHKAIVSQIRSKNRKILTTAKNKFKAIWYTINFESKSNKANNANSSFTSEEFSFYIDSIGAAASIHTPSDQNTKIVAKSVAGPNSIFLSSMTPQEVQEGASKLKNRDSRDIYGF</sequence>
<evidence type="ECO:0000313" key="1">
    <source>
        <dbReference type="EMBL" id="KAL3281451.1"/>
    </source>
</evidence>
<proteinExistence type="predicted"/>
<accession>A0ABD2NRU7</accession>
<reference evidence="1 2" key="1">
    <citation type="journal article" date="2021" name="BMC Biol.">
        <title>Horizontally acquired antibacterial genes associated with adaptive radiation of ladybird beetles.</title>
        <authorList>
            <person name="Li H.S."/>
            <person name="Tang X.F."/>
            <person name="Huang Y.H."/>
            <person name="Xu Z.Y."/>
            <person name="Chen M.L."/>
            <person name="Du X.Y."/>
            <person name="Qiu B.Y."/>
            <person name="Chen P.T."/>
            <person name="Zhang W."/>
            <person name="Slipinski A."/>
            <person name="Escalona H.E."/>
            <person name="Waterhouse R.M."/>
            <person name="Zwick A."/>
            <person name="Pang H."/>
        </authorList>
    </citation>
    <scope>NUCLEOTIDE SEQUENCE [LARGE SCALE GENOMIC DNA]</scope>
    <source>
        <strain evidence="1">SYSU2018</strain>
    </source>
</reference>
<name>A0ABD2NRU7_9CUCU</name>
<evidence type="ECO:0000313" key="2">
    <source>
        <dbReference type="Proteomes" id="UP001516400"/>
    </source>
</evidence>
<organism evidence="1 2">
    <name type="scientific">Cryptolaemus montrouzieri</name>
    <dbReference type="NCBI Taxonomy" id="559131"/>
    <lineage>
        <taxon>Eukaryota</taxon>
        <taxon>Metazoa</taxon>
        <taxon>Ecdysozoa</taxon>
        <taxon>Arthropoda</taxon>
        <taxon>Hexapoda</taxon>
        <taxon>Insecta</taxon>
        <taxon>Pterygota</taxon>
        <taxon>Neoptera</taxon>
        <taxon>Endopterygota</taxon>
        <taxon>Coleoptera</taxon>
        <taxon>Polyphaga</taxon>
        <taxon>Cucujiformia</taxon>
        <taxon>Coccinelloidea</taxon>
        <taxon>Coccinellidae</taxon>
        <taxon>Scymninae</taxon>
        <taxon>Scymnini</taxon>
        <taxon>Cryptolaemus</taxon>
    </lineage>
</organism>
<comment type="caution">
    <text evidence="1">The sequence shown here is derived from an EMBL/GenBank/DDBJ whole genome shotgun (WGS) entry which is preliminary data.</text>
</comment>
<dbReference type="Proteomes" id="UP001516400">
    <property type="component" value="Unassembled WGS sequence"/>
</dbReference>
<protein>
    <submittedName>
        <fullName evidence="1">Uncharacterized protein</fullName>
    </submittedName>
</protein>
<dbReference type="EMBL" id="JABFTP020000144">
    <property type="protein sequence ID" value="KAL3281451.1"/>
    <property type="molecule type" value="Genomic_DNA"/>
</dbReference>
<dbReference type="AlphaFoldDB" id="A0ABD2NRU7"/>